<dbReference type="InterPro" id="IPR045761">
    <property type="entry name" value="ODP_dom"/>
</dbReference>
<dbReference type="SUPFAM" id="SSF52218">
    <property type="entry name" value="Flavoproteins"/>
    <property type="match status" value="1"/>
</dbReference>
<dbReference type="PROSITE" id="PS50902">
    <property type="entry name" value="FLAVODOXIN_LIKE"/>
    <property type="match status" value="1"/>
</dbReference>
<dbReference type="STRING" id="1123282.SAMN02745823_00467"/>
<dbReference type="SMART" id="SM00849">
    <property type="entry name" value="Lactamase_B"/>
    <property type="match status" value="1"/>
</dbReference>
<dbReference type="Pfam" id="PF00258">
    <property type="entry name" value="Flavodoxin_1"/>
    <property type="match status" value="1"/>
</dbReference>
<evidence type="ECO:0000313" key="7">
    <source>
        <dbReference type="EMBL" id="SHH61045.1"/>
    </source>
</evidence>
<dbReference type="GO" id="GO:0016651">
    <property type="term" value="F:oxidoreductase activity, acting on NAD(P)H"/>
    <property type="evidence" value="ECO:0007669"/>
    <property type="project" value="UniProtKB-ARBA"/>
</dbReference>
<dbReference type="GO" id="GO:0046872">
    <property type="term" value="F:metal ion binding"/>
    <property type="evidence" value="ECO:0007669"/>
    <property type="project" value="InterPro"/>
</dbReference>
<name>A0A1M5UDA4_9FIRM</name>
<dbReference type="InterPro" id="IPR001279">
    <property type="entry name" value="Metallo-B-lactamas"/>
</dbReference>
<dbReference type="Gene3D" id="3.40.50.360">
    <property type="match status" value="1"/>
</dbReference>
<evidence type="ECO:0000256" key="5">
    <source>
        <dbReference type="ARBA" id="ARBA00023004"/>
    </source>
</evidence>
<dbReference type="RefSeq" id="WP_073076009.1">
    <property type="nucleotide sequence ID" value="NZ_FQXV01000001.1"/>
</dbReference>
<dbReference type="PIRSF" id="PIRSF005243">
    <property type="entry name" value="ROO"/>
    <property type="match status" value="1"/>
</dbReference>
<accession>A0A1M5UDA4</accession>
<dbReference type="InterPro" id="IPR036866">
    <property type="entry name" value="RibonucZ/Hydroxyglut_hydro"/>
</dbReference>
<dbReference type="GO" id="GO:0009055">
    <property type="term" value="F:electron transfer activity"/>
    <property type="evidence" value="ECO:0007669"/>
    <property type="project" value="InterPro"/>
</dbReference>
<evidence type="ECO:0000256" key="4">
    <source>
        <dbReference type="ARBA" id="ARBA00022982"/>
    </source>
</evidence>
<dbReference type="SUPFAM" id="SSF56281">
    <property type="entry name" value="Metallo-hydrolase/oxidoreductase"/>
    <property type="match status" value="1"/>
</dbReference>
<dbReference type="PANTHER" id="PTHR32145">
    <property type="entry name" value="DIFLAVIN FLAVOPROTEIN A 2-RELATED"/>
    <property type="match status" value="1"/>
</dbReference>
<dbReference type="Proteomes" id="UP000183995">
    <property type="component" value="Unassembled WGS sequence"/>
</dbReference>
<dbReference type="InterPro" id="IPR029039">
    <property type="entry name" value="Flavoprotein-like_sf"/>
</dbReference>
<dbReference type="InterPro" id="IPR051285">
    <property type="entry name" value="NADH_oxidoreductase_modular"/>
</dbReference>
<dbReference type="Pfam" id="PF19583">
    <property type="entry name" value="ODP"/>
    <property type="match status" value="1"/>
</dbReference>
<dbReference type="OrthoDB" id="9807946at2"/>
<keyword evidence="3" id="KW-0813">Transport</keyword>
<evidence type="ECO:0000256" key="3">
    <source>
        <dbReference type="ARBA" id="ARBA00022448"/>
    </source>
</evidence>
<keyword evidence="5" id="KW-0408">Iron</keyword>
<dbReference type="InterPro" id="IPR016440">
    <property type="entry name" value="Rubredoxin-O_OxRdtase"/>
</dbReference>
<dbReference type="PROSITE" id="PS00201">
    <property type="entry name" value="FLAVODOXIN"/>
    <property type="match status" value="1"/>
</dbReference>
<evidence type="ECO:0000256" key="1">
    <source>
        <dbReference type="ARBA" id="ARBA00001962"/>
    </source>
</evidence>
<feature type="domain" description="Flavodoxin-like" evidence="6">
    <location>
        <begin position="257"/>
        <end position="397"/>
    </location>
</feature>
<dbReference type="AlphaFoldDB" id="A0A1M5UDA4"/>
<keyword evidence="8" id="KW-1185">Reference proteome</keyword>
<dbReference type="InterPro" id="IPR001226">
    <property type="entry name" value="Flavodoxin_CS"/>
</dbReference>
<sequence length="401" mass="44544">MGVIKIREGIYSVGVLNPGLRLFDVIMKTEYGTSYNAYLLTGEKNVLIETVHARYFDEYVENVQSIVDLSKIDYIVMNHNEPDHSGSLARLLDLAPNAQLLATPAGRIYLPLITNKPMPAMRAVQDGETLELGGGRTLRFIHAPFLHWPDTMFTYLESEKTVFTCDFLGAHFCEPTMSDLKLQYRSAYERALEEYFDAIFSPFKPYVLSGLSKLDALDAETVCTSHGPILHKNGFLEDVRRRYAKWSTREPRQQKDIPIFYCSAYGNTAALAARIAEGIKSVIKDAAVELYDLTVSDPCSLTGRMNAADAFLLGTPTINKDALLPVWQLVNSIDAISAKGRPVSVFGSYGWSGEGVPAVISRLKGLNMNVFEEGYRCRFVPSDAELQAAFEFGARFATALG</sequence>
<dbReference type="Gene3D" id="3.60.15.10">
    <property type="entry name" value="Ribonuclease Z/Hydroxyacylglutathione hydrolase-like"/>
    <property type="match status" value="1"/>
</dbReference>
<evidence type="ECO:0000313" key="8">
    <source>
        <dbReference type="Proteomes" id="UP000183995"/>
    </source>
</evidence>
<dbReference type="InterPro" id="IPR008254">
    <property type="entry name" value="Flavodoxin/NO_synth"/>
</dbReference>
<comment type="cofactor">
    <cofactor evidence="1">
        <name>Fe cation</name>
        <dbReference type="ChEBI" id="CHEBI:24875"/>
    </cofactor>
</comment>
<evidence type="ECO:0000256" key="2">
    <source>
        <dbReference type="ARBA" id="ARBA00007121"/>
    </source>
</evidence>
<evidence type="ECO:0000259" key="6">
    <source>
        <dbReference type="PROSITE" id="PS50902"/>
    </source>
</evidence>
<protein>
    <submittedName>
        <fullName evidence="7">Flavorubredoxin</fullName>
    </submittedName>
</protein>
<reference evidence="7 8" key="1">
    <citation type="submission" date="2016-11" db="EMBL/GenBank/DDBJ databases">
        <authorList>
            <person name="Jaros S."/>
            <person name="Januszkiewicz K."/>
            <person name="Wedrychowicz H."/>
        </authorList>
    </citation>
    <scope>NUCLEOTIDE SEQUENCE [LARGE SCALE GENOMIC DNA]</scope>
    <source>
        <strain evidence="7 8">DSM 10068</strain>
    </source>
</reference>
<dbReference type="CDD" id="cd07709">
    <property type="entry name" value="flavodiiron_proteins_MBL-fold"/>
    <property type="match status" value="1"/>
</dbReference>
<proteinExistence type="inferred from homology"/>
<gene>
    <name evidence="7" type="ORF">SAMN02745823_00467</name>
</gene>
<keyword evidence="4" id="KW-0249">Electron transport</keyword>
<dbReference type="GO" id="GO:0010181">
    <property type="term" value="F:FMN binding"/>
    <property type="evidence" value="ECO:0007669"/>
    <property type="project" value="InterPro"/>
</dbReference>
<comment type="similarity">
    <text evidence="2">In the N-terminal section; belongs to the zinc metallo-hydrolase group 3 family.</text>
</comment>
<dbReference type="EMBL" id="FQXV01000001">
    <property type="protein sequence ID" value="SHH61045.1"/>
    <property type="molecule type" value="Genomic_DNA"/>
</dbReference>
<organism evidence="7 8">
    <name type="scientific">Sporobacter termitidis DSM 10068</name>
    <dbReference type="NCBI Taxonomy" id="1123282"/>
    <lineage>
        <taxon>Bacteria</taxon>
        <taxon>Bacillati</taxon>
        <taxon>Bacillota</taxon>
        <taxon>Clostridia</taxon>
        <taxon>Eubacteriales</taxon>
        <taxon>Oscillospiraceae</taxon>
        <taxon>Sporobacter</taxon>
    </lineage>
</organism>
<dbReference type="PANTHER" id="PTHR32145:SF11">
    <property type="entry name" value="DIFLAVIN FLAVOPROTEIN A 2-RELATED"/>
    <property type="match status" value="1"/>
</dbReference>